<feature type="region of interest" description="Disordered" evidence="6">
    <location>
        <begin position="42"/>
        <end position="66"/>
    </location>
</feature>
<gene>
    <name evidence="8" type="ORF">AB675_9845</name>
</gene>
<feature type="compositionally biased region" description="Basic and acidic residues" evidence="6">
    <location>
        <begin position="839"/>
        <end position="853"/>
    </location>
</feature>
<feature type="repeat" description="Pumilio" evidence="5">
    <location>
        <begin position="579"/>
        <end position="616"/>
    </location>
</feature>
<feature type="region of interest" description="Disordered" evidence="6">
    <location>
        <begin position="91"/>
        <end position="115"/>
    </location>
</feature>
<dbReference type="RefSeq" id="XP_018002407.1">
    <property type="nucleotide sequence ID" value="XM_018150416.1"/>
</dbReference>
<feature type="repeat" description="Pumilio" evidence="5">
    <location>
        <begin position="507"/>
        <end position="542"/>
    </location>
</feature>
<evidence type="ECO:0000256" key="6">
    <source>
        <dbReference type="SAM" id="MobiDB-lite"/>
    </source>
</evidence>
<proteinExistence type="predicted"/>
<dbReference type="PROSITE" id="PS50302">
    <property type="entry name" value="PUM"/>
    <property type="match status" value="7"/>
</dbReference>
<dbReference type="AlphaFoldDB" id="A0A0N1P1V5"/>
<dbReference type="EMBL" id="LFJN01000007">
    <property type="protein sequence ID" value="KPI42444.1"/>
    <property type="molecule type" value="Genomic_DNA"/>
</dbReference>
<evidence type="ECO:0000256" key="3">
    <source>
        <dbReference type="ARBA" id="ARBA00022737"/>
    </source>
</evidence>
<dbReference type="PANTHER" id="PTHR12537">
    <property type="entry name" value="RNA BINDING PROTEIN PUMILIO-RELATED"/>
    <property type="match status" value="1"/>
</dbReference>
<feature type="region of interest" description="Disordered" evidence="6">
    <location>
        <begin position="780"/>
        <end position="872"/>
    </location>
</feature>
<accession>A0A0N1P1V5</accession>
<dbReference type="Proteomes" id="UP000038010">
    <property type="component" value="Unassembled WGS sequence"/>
</dbReference>
<sequence>MLQTISTTMPNAFERPLGSTRYDKFENGKSAWDANRSIWQDDGAGAETTRPAATRQTSSSRVTKASTGAALATLENPRNTANDAGTIWGVASNTRQPSNSTSPTKQKGSGWLFESKGHDLESSSSLLAGSAPEFEPFGKENQQIRNRPLRLSGDTLSYDSQFAPSLRSTGPSQLPAPDRTLRNDVGFNSTLAGPTDSVNHISSNYSSKITLHGLGMDAATTAYHLPGRVSHDATSPTLTRFARQANGYLERTVGSADKTSSNTSGNFRNIEVDKKSFPYSKFQSSSANLDREVYVVQDDFAPETLAGAYEAGNFYDSSIYYDQESGPKPSQHLNQQYTGLDGRSRLDYLVQSHNLPNSGYHSASLTPTSGTESQIESGATSRTSHHDLAVAGQLGGPDDYAAYVSNGVVVPLSMVRSYGMQMSPHAQSYPYYGFPGYGLTQGPLRQLPPVRSALLEEFRLHRTTKRYELRDIFDHVVEFSGDQHGSRFIQTKLENANSDDKEQIFKEIQSNSLQLMTDLFGNYVIQKLFEHGNQSQKRALADSMRGHVAALSVQMYGCRVVQKALEYVLSDQQASIVKELDGPQKHIIKVIKDQNGNHVVQKAIERVPAEHIQFIVEAHRDDVVKLATHTYGCRVIQRILEYCTPAAKRIILDEVLVCLPPLITDAFGNYVVQHVIQKGEPPIDVGNVVEMCLDHADEDQRSRMVSKLIGVNAETGQTAVLSLLRDQYGNYVIQKIYGLLTGVQKAQLEDEMHGCFMQLKRTSYGKQVVAIEKLLYGGHPPLALPGPPPSGPQQQQQHPQMQLQRPPTGPHATVKAIGRDVARPIHQMQFGNQPPFHYRPSDHRQMGVQDHRSQQQHYYAPHRQHATGVSRR</sequence>
<evidence type="ECO:0000256" key="4">
    <source>
        <dbReference type="ARBA" id="ARBA00024893"/>
    </source>
</evidence>
<evidence type="ECO:0000313" key="9">
    <source>
        <dbReference type="Proteomes" id="UP000038010"/>
    </source>
</evidence>
<name>A0A0N1P1V5_9EURO</name>
<dbReference type="CDD" id="cd07920">
    <property type="entry name" value="Pumilio"/>
    <property type="match status" value="1"/>
</dbReference>
<feature type="repeat" description="Pumilio" evidence="5">
    <location>
        <begin position="654"/>
        <end position="690"/>
    </location>
</feature>
<feature type="region of interest" description="Disordered" evidence="6">
    <location>
        <begin position="1"/>
        <end position="22"/>
    </location>
</feature>
<dbReference type="GO" id="GO:0006364">
    <property type="term" value="P:rRNA processing"/>
    <property type="evidence" value="ECO:0007669"/>
    <property type="project" value="UniProtKB-KW"/>
</dbReference>
<protein>
    <submittedName>
        <fullName evidence="8">Pumilio-like protein</fullName>
    </submittedName>
</protein>
<feature type="repeat" description="Pumilio" evidence="5">
    <location>
        <begin position="714"/>
        <end position="750"/>
    </location>
</feature>
<dbReference type="SUPFAM" id="SSF48371">
    <property type="entry name" value="ARM repeat"/>
    <property type="match status" value="1"/>
</dbReference>
<dbReference type="GO" id="GO:0000288">
    <property type="term" value="P:nuclear-transcribed mRNA catabolic process, deadenylation-dependent decay"/>
    <property type="evidence" value="ECO:0007669"/>
    <property type="project" value="TreeGrafter"/>
</dbReference>
<dbReference type="Pfam" id="PF00806">
    <property type="entry name" value="PUF"/>
    <property type="match status" value="8"/>
</dbReference>
<dbReference type="GeneID" id="28742296"/>
<dbReference type="OrthoDB" id="668540at2759"/>
<evidence type="ECO:0000259" key="7">
    <source>
        <dbReference type="PROSITE" id="PS50303"/>
    </source>
</evidence>
<dbReference type="GO" id="GO:0005737">
    <property type="term" value="C:cytoplasm"/>
    <property type="evidence" value="ECO:0007669"/>
    <property type="project" value="TreeGrafter"/>
</dbReference>
<dbReference type="GO" id="GO:0003730">
    <property type="term" value="F:mRNA 3'-UTR binding"/>
    <property type="evidence" value="ECO:0007669"/>
    <property type="project" value="TreeGrafter"/>
</dbReference>
<evidence type="ECO:0000256" key="1">
    <source>
        <dbReference type="ARBA" id="ARBA00022517"/>
    </source>
</evidence>
<feature type="compositionally biased region" description="Pro residues" evidence="6">
    <location>
        <begin position="782"/>
        <end position="791"/>
    </location>
</feature>
<dbReference type="PROSITE" id="PS50303">
    <property type="entry name" value="PUM_HD"/>
    <property type="match status" value="1"/>
</dbReference>
<comment type="caution">
    <text evidence="8">The sequence shown here is derived from an EMBL/GenBank/DDBJ whole genome shotgun (WGS) entry which is preliminary data.</text>
</comment>
<feature type="repeat" description="Pumilio" evidence="5">
    <location>
        <begin position="471"/>
        <end position="506"/>
    </location>
</feature>
<feature type="repeat" description="Pumilio" evidence="5">
    <location>
        <begin position="617"/>
        <end position="653"/>
    </location>
</feature>
<dbReference type="STRING" id="1664694.A0A0N1P1V5"/>
<feature type="region of interest" description="Disordered" evidence="6">
    <location>
        <begin position="358"/>
        <end position="382"/>
    </location>
</feature>
<keyword evidence="9" id="KW-1185">Reference proteome</keyword>
<dbReference type="InterPro" id="IPR001313">
    <property type="entry name" value="Pumilio_RNA-bd_rpt"/>
</dbReference>
<organism evidence="8 9">
    <name type="scientific">Cyphellophora attinorum</name>
    <dbReference type="NCBI Taxonomy" id="1664694"/>
    <lineage>
        <taxon>Eukaryota</taxon>
        <taxon>Fungi</taxon>
        <taxon>Dikarya</taxon>
        <taxon>Ascomycota</taxon>
        <taxon>Pezizomycotina</taxon>
        <taxon>Eurotiomycetes</taxon>
        <taxon>Chaetothyriomycetidae</taxon>
        <taxon>Chaetothyriales</taxon>
        <taxon>Cyphellophoraceae</taxon>
        <taxon>Cyphellophora</taxon>
    </lineage>
</organism>
<feature type="compositionally biased region" description="Basic residues" evidence="6">
    <location>
        <begin position="860"/>
        <end position="872"/>
    </location>
</feature>
<dbReference type="InterPro" id="IPR033133">
    <property type="entry name" value="PUM-HD"/>
</dbReference>
<dbReference type="InterPro" id="IPR016024">
    <property type="entry name" value="ARM-type_fold"/>
</dbReference>
<evidence type="ECO:0000313" key="8">
    <source>
        <dbReference type="EMBL" id="KPI42444.1"/>
    </source>
</evidence>
<dbReference type="InterPro" id="IPR011989">
    <property type="entry name" value="ARM-like"/>
</dbReference>
<feature type="compositionally biased region" description="Low complexity" evidence="6">
    <location>
        <begin position="792"/>
        <end position="806"/>
    </location>
</feature>
<reference evidence="8 9" key="1">
    <citation type="submission" date="2015-06" db="EMBL/GenBank/DDBJ databases">
        <title>Draft genome of the ant-associated black yeast Phialophora attae CBS 131958.</title>
        <authorList>
            <person name="Moreno L.F."/>
            <person name="Stielow B.J."/>
            <person name="de Hoog S."/>
            <person name="Vicente V.A."/>
            <person name="Weiss V.A."/>
            <person name="de Vries M."/>
            <person name="Cruz L.M."/>
            <person name="Souza E.M."/>
        </authorList>
    </citation>
    <scope>NUCLEOTIDE SEQUENCE [LARGE SCALE GENOMIC DNA]</scope>
    <source>
        <strain evidence="8 9">CBS 131958</strain>
    </source>
</reference>
<feature type="compositionally biased region" description="Polar residues" evidence="6">
    <location>
        <begin position="91"/>
        <end position="107"/>
    </location>
</feature>
<keyword evidence="1" id="KW-0690">Ribosome biogenesis</keyword>
<feature type="domain" description="PUM-HD" evidence="7">
    <location>
        <begin position="450"/>
        <end position="776"/>
    </location>
</feature>
<dbReference type="InterPro" id="IPR033712">
    <property type="entry name" value="Pumilio_RNA-bd"/>
</dbReference>
<feature type="repeat" description="Pumilio" evidence="5">
    <location>
        <begin position="543"/>
        <end position="578"/>
    </location>
</feature>
<feature type="compositionally biased region" description="Polar residues" evidence="6">
    <location>
        <begin position="54"/>
        <end position="66"/>
    </location>
</feature>
<keyword evidence="3" id="KW-0677">Repeat</keyword>
<dbReference type="Gene3D" id="1.25.10.10">
    <property type="entry name" value="Leucine-rich Repeat Variant"/>
    <property type="match status" value="1"/>
</dbReference>
<comment type="function">
    <text evidence="4">RNA-binding nucleolar protein required for pre-rRNA processing. Involved in production of 18S rRNA and assembly of small ribosomal subunit.</text>
</comment>
<evidence type="ECO:0000256" key="2">
    <source>
        <dbReference type="ARBA" id="ARBA00022552"/>
    </source>
</evidence>
<dbReference type="PANTHER" id="PTHR12537:SF12">
    <property type="entry name" value="MATERNAL PROTEIN PUMILIO"/>
    <property type="match status" value="1"/>
</dbReference>
<dbReference type="VEuPathDB" id="FungiDB:AB675_9845"/>
<dbReference type="SMART" id="SM00025">
    <property type="entry name" value="Pumilio"/>
    <property type="match status" value="7"/>
</dbReference>
<feature type="compositionally biased region" description="Polar residues" evidence="6">
    <location>
        <begin position="1"/>
        <end position="10"/>
    </location>
</feature>
<keyword evidence="2" id="KW-0698">rRNA processing</keyword>
<evidence type="ECO:0000256" key="5">
    <source>
        <dbReference type="PROSITE-ProRule" id="PRU00317"/>
    </source>
</evidence>